<evidence type="ECO:0000313" key="6">
    <source>
        <dbReference type="Proteomes" id="UP000052268"/>
    </source>
</evidence>
<feature type="domain" description="Pseudouridine synthase RsuA/RluA-like" evidence="4">
    <location>
        <begin position="4"/>
        <end position="151"/>
    </location>
</feature>
<name>A0A0J7XT75_9SPHN</name>
<dbReference type="Pfam" id="PF00849">
    <property type="entry name" value="PseudoU_synth_2"/>
    <property type="match status" value="1"/>
</dbReference>
<evidence type="ECO:0000256" key="2">
    <source>
        <dbReference type="ARBA" id="ARBA00023235"/>
    </source>
</evidence>
<evidence type="ECO:0000259" key="4">
    <source>
        <dbReference type="Pfam" id="PF00849"/>
    </source>
</evidence>
<protein>
    <recommendedName>
        <fullName evidence="3">Pseudouridine synthase</fullName>
        <ecNumber evidence="3">5.4.99.-</ecNumber>
    </recommendedName>
</protein>
<dbReference type="EMBL" id="JACU01000006">
    <property type="protein sequence ID" value="KMS54238.1"/>
    <property type="molecule type" value="Genomic_DNA"/>
</dbReference>
<dbReference type="PANTHER" id="PTHR47683:SF2">
    <property type="entry name" value="RNA-BINDING S4 DOMAIN-CONTAINING PROTEIN"/>
    <property type="match status" value="1"/>
</dbReference>
<organism evidence="5 6">
    <name type="scientific">Novosphingobium barchaimii LL02</name>
    <dbReference type="NCBI Taxonomy" id="1114963"/>
    <lineage>
        <taxon>Bacteria</taxon>
        <taxon>Pseudomonadati</taxon>
        <taxon>Pseudomonadota</taxon>
        <taxon>Alphaproteobacteria</taxon>
        <taxon>Sphingomonadales</taxon>
        <taxon>Sphingomonadaceae</taxon>
        <taxon>Novosphingobium</taxon>
    </lineage>
</organism>
<comment type="similarity">
    <text evidence="1 3">Belongs to the pseudouridine synthase RsuA family.</text>
</comment>
<dbReference type="InterPro" id="IPR018496">
    <property type="entry name" value="PsdUridine_synth_RsuA/RluB_CS"/>
</dbReference>
<evidence type="ECO:0000313" key="5">
    <source>
        <dbReference type="EMBL" id="KMS54238.1"/>
    </source>
</evidence>
<dbReference type="SUPFAM" id="SSF55120">
    <property type="entry name" value="Pseudouridine synthase"/>
    <property type="match status" value="1"/>
</dbReference>
<dbReference type="PROSITE" id="PS01149">
    <property type="entry name" value="PSI_RSU"/>
    <property type="match status" value="1"/>
</dbReference>
<accession>A0A0J7XT75</accession>
<keyword evidence="2 3" id="KW-0413">Isomerase</keyword>
<dbReference type="EC" id="5.4.99.-" evidence="3"/>
<dbReference type="Proteomes" id="UP000052268">
    <property type="component" value="Unassembled WGS sequence"/>
</dbReference>
<dbReference type="GO" id="GO:0009982">
    <property type="term" value="F:pseudouridine synthase activity"/>
    <property type="evidence" value="ECO:0007669"/>
    <property type="project" value="InterPro"/>
</dbReference>
<sequence>MARLVLFNKPFDVLSQFTDLRSPTPRATLSDFVDVPGVYPAGRLDRDSEGLLLLTDDGRLQSRIADPRFKTAKTYLVQVEGEPDEAAIASLCKGVALNDGLTRPAKARRIDEPELWPRTPPVRFRKSVPDCWIEVTIYEGRNRQVRRMTAAVGHPTLRLVRWRVGDWTLEGVAPGEWREAEF</sequence>
<dbReference type="InterPro" id="IPR020103">
    <property type="entry name" value="PsdUridine_synth_cat_dom_sf"/>
</dbReference>
<dbReference type="InterPro" id="IPR000748">
    <property type="entry name" value="PsdUridine_synth_RsuA/RluB/E/F"/>
</dbReference>
<dbReference type="AlphaFoldDB" id="A0A0J7XT75"/>
<gene>
    <name evidence="5" type="ORF">V474_21100</name>
</gene>
<dbReference type="InterPro" id="IPR042092">
    <property type="entry name" value="PsdUridine_s_RsuA/RluB/E/F_cat"/>
</dbReference>
<dbReference type="RefSeq" id="WP_059152224.1">
    <property type="nucleotide sequence ID" value="NZ_KQ130455.1"/>
</dbReference>
<dbReference type="Gene3D" id="3.30.70.1560">
    <property type="entry name" value="Alpha-L RNA-binding motif"/>
    <property type="match status" value="1"/>
</dbReference>
<dbReference type="OrthoDB" id="9807213at2"/>
<dbReference type="Gene3D" id="3.30.70.580">
    <property type="entry name" value="Pseudouridine synthase I, catalytic domain, N-terminal subdomain"/>
    <property type="match status" value="1"/>
</dbReference>
<dbReference type="PANTHER" id="PTHR47683">
    <property type="entry name" value="PSEUDOURIDINE SYNTHASE FAMILY PROTEIN-RELATED"/>
    <property type="match status" value="1"/>
</dbReference>
<dbReference type="GO" id="GO:0006364">
    <property type="term" value="P:rRNA processing"/>
    <property type="evidence" value="ECO:0007669"/>
    <property type="project" value="UniProtKB-ARBA"/>
</dbReference>
<dbReference type="PATRIC" id="fig|1114963.3.peg.3057"/>
<keyword evidence="6" id="KW-1185">Reference proteome</keyword>
<dbReference type="InterPro" id="IPR020094">
    <property type="entry name" value="TruA/RsuA/RluB/E/F_N"/>
</dbReference>
<dbReference type="InterPro" id="IPR006145">
    <property type="entry name" value="PsdUridine_synth_RsuA/RluA"/>
</dbReference>
<dbReference type="GO" id="GO:0140098">
    <property type="term" value="F:catalytic activity, acting on RNA"/>
    <property type="evidence" value="ECO:0007669"/>
    <property type="project" value="UniProtKB-ARBA"/>
</dbReference>
<proteinExistence type="inferred from homology"/>
<dbReference type="GO" id="GO:0001522">
    <property type="term" value="P:pseudouridine synthesis"/>
    <property type="evidence" value="ECO:0007669"/>
    <property type="project" value="InterPro"/>
</dbReference>
<reference evidence="5 6" key="1">
    <citation type="journal article" date="2015" name="G3 (Bethesda)">
        <title>Insights into Ongoing Evolution of the Hexachlorocyclohexane Catabolic Pathway from Comparative Genomics of Ten Sphingomonadaceae Strains.</title>
        <authorList>
            <person name="Pearce S.L."/>
            <person name="Oakeshott J.G."/>
            <person name="Pandey G."/>
        </authorList>
    </citation>
    <scope>NUCLEOTIDE SEQUENCE [LARGE SCALE GENOMIC DNA]</scope>
    <source>
        <strain evidence="5 6">LL02</strain>
    </source>
</reference>
<evidence type="ECO:0000256" key="3">
    <source>
        <dbReference type="RuleBase" id="RU003887"/>
    </source>
</evidence>
<evidence type="ECO:0000256" key="1">
    <source>
        <dbReference type="ARBA" id="ARBA00008348"/>
    </source>
</evidence>
<dbReference type="InterPro" id="IPR050343">
    <property type="entry name" value="RsuA_PseudoU_synthase"/>
</dbReference>
<comment type="caution">
    <text evidence="5">The sequence shown here is derived from an EMBL/GenBank/DDBJ whole genome shotgun (WGS) entry which is preliminary data.</text>
</comment>
<dbReference type="NCBIfam" id="TIGR00093">
    <property type="entry name" value="pseudouridine synthase"/>
    <property type="match status" value="1"/>
</dbReference>
<dbReference type="GO" id="GO:0003723">
    <property type="term" value="F:RNA binding"/>
    <property type="evidence" value="ECO:0007669"/>
    <property type="project" value="InterPro"/>
</dbReference>